<comment type="subcellular location">
    <subcellularLocation>
        <location evidence="5">Bacterial microcompartment</location>
    </subcellularLocation>
</comment>
<dbReference type="NCBIfam" id="NF003971">
    <property type="entry name" value="PRK05465.1"/>
    <property type="match status" value="1"/>
</dbReference>
<dbReference type="GO" id="GO:0031419">
    <property type="term" value="F:cobalamin binding"/>
    <property type="evidence" value="ECO:0007669"/>
    <property type="project" value="UniProtKB-UniRule"/>
</dbReference>
<keyword evidence="2 5" id="KW-0456">Lyase</keyword>
<evidence type="ECO:0000256" key="2">
    <source>
        <dbReference type="ARBA" id="ARBA00023239"/>
    </source>
</evidence>
<dbReference type="PANTHER" id="PTHR39330:SF1">
    <property type="entry name" value="ETHANOLAMINE AMMONIA-LYASE SMALL SUBUNIT"/>
    <property type="match status" value="1"/>
</dbReference>
<dbReference type="PIRSF" id="PIRSF018982">
    <property type="entry name" value="EutC"/>
    <property type="match status" value="1"/>
</dbReference>
<dbReference type="InterPro" id="IPR042255">
    <property type="entry name" value="EutC_N"/>
</dbReference>
<keyword evidence="4 5" id="KW-1283">Bacterial microcompartment</keyword>
<feature type="binding site" evidence="5">
    <location>
        <position position="217"/>
    </location>
    <ligand>
        <name>adenosylcob(III)alamin</name>
        <dbReference type="ChEBI" id="CHEBI:18408"/>
    </ligand>
</feature>
<comment type="function">
    <text evidence="5">Catalyzes the deamination of various vicinal amino-alcohols to oxo compounds. Allows this organism to utilize ethanolamine as the sole source of nitrogen and carbon in the presence of external vitamin B12.</text>
</comment>
<dbReference type="InterPro" id="IPR042251">
    <property type="entry name" value="EutC_C"/>
</dbReference>
<dbReference type="Gene3D" id="1.10.30.40">
    <property type="entry name" value="Ethanolamine ammonia-lyase light chain (EutC), N-terminal domain"/>
    <property type="match status" value="1"/>
</dbReference>
<feature type="binding site" evidence="5">
    <location>
        <position position="188"/>
    </location>
    <ligand>
        <name>adenosylcob(III)alamin</name>
        <dbReference type="ChEBI" id="CHEBI:18408"/>
    </ligand>
</feature>
<dbReference type="InterPro" id="IPR009246">
    <property type="entry name" value="EutC"/>
</dbReference>
<dbReference type="EMBL" id="FOGB01000001">
    <property type="protein sequence ID" value="SEQ09707.1"/>
    <property type="molecule type" value="Genomic_DNA"/>
</dbReference>
<dbReference type="OrthoDB" id="114248at2"/>
<comment type="cofactor">
    <cofactor evidence="5">
        <name>adenosylcob(III)alamin</name>
        <dbReference type="ChEBI" id="CHEBI:18408"/>
    </cofactor>
    <text evidence="5">Binds between the large and small subunits.</text>
</comment>
<evidence type="ECO:0000313" key="6">
    <source>
        <dbReference type="EMBL" id="SEQ09707.1"/>
    </source>
</evidence>
<dbReference type="GO" id="GO:0009350">
    <property type="term" value="C:ethanolamine ammonia-lyase complex"/>
    <property type="evidence" value="ECO:0007669"/>
    <property type="project" value="UniProtKB-UniRule"/>
</dbReference>
<comment type="subunit">
    <text evidence="5">The basic unit is a heterodimer which dimerizes to form tetramers. The heterotetramers trimerize; 6 large subunits form a core ring with 6 small subunits projecting outwards.</text>
</comment>
<feature type="binding site" evidence="5">
    <location>
        <position position="167"/>
    </location>
    <ligand>
        <name>adenosylcob(III)alamin</name>
        <dbReference type="ChEBI" id="CHEBI:18408"/>
    </ligand>
</feature>
<keyword evidence="7" id="KW-1185">Reference proteome</keyword>
<comment type="similarity">
    <text evidence="5">Belongs to the EutC family.</text>
</comment>
<dbReference type="GO" id="GO:0046336">
    <property type="term" value="P:ethanolamine catabolic process"/>
    <property type="evidence" value="ECO:0007669"/>
    <property type="project" value="UniProtKB-UniRule"/>
</dbReference>
<dbReference type="RefSeq" id="WP_091353223.1">
    <property type="nucleotide sequence ID" value="NZ_AP025284.1"/>
</dbReference>
<keyword evidence="1 5" id="KW-0846">Cobalamin</keyword>
<dbReference type="GO" id="GO:0006520">
    <property type="term" value="P:amino acid metabolic process"/>
    <property type="evidence" value="ECO:0007669"/>
    <property type="project" value="InterPro"/>
</dbReference>
<dbReference type="GO" id="GO:0008851">
    <property type="term" value="F:ethanolamine ammonia-lyase activity"/>
    <property type="evidence" value="ECO:0007669"/>
    <property type="project" value="UniProtKB-UniRule"/>
</dbReference>
<comment type="catalytic activity">
    <reaction evidence="5">
        <text>ethanolamine = acetaldehyde + NH4(+)</text>
        <dbReference type="Rhea" id="RHEA:15313"/>
        <dbReference type="ChEBI" id="CHEBI:15343"/>
        <dbReference type="ChEBI" id="CHEBI:28938"/>
        <dbReference type="ChEBI" id="CHEBI:57603"/>
        <dbReference type="EC" id="4.3.1.7"/>
    </reaction>
</comment>
<evidence type="ECO:0000256" key="4">
    <source>
        <dbReference type="ARBA" id="ARBA00024446"/>
    </source>
</evidence>
<dbReference type="AlphaFoldDB" id="A0A1H9D8Q0"/>
<evidence type="ECO:0000256" key="5">
    <source>
        <dbReference type="HAMAP-Rule" id="MF_00601"/>
    </source>
</evidence>
<dbReference type="PANTHER" id="PTHR39330">
    <property type="entry name" value="ETHANOLAMINE AMMONIA-LYASE LIGHT CHAIN"/>
    <property type="match status" value="1"/>
</dbReference>
<comment type="pathway">
    <text evidence="5">Amine and polyamine degradation; ethanolamine degradation.</text>
</comment>
<dbReference type="UniPathway" id="UPA00560"/>
<dbReference type="Gene3D" id="3.40.50.11240">
    <property type="entry name" value="Ethanolamine ammonia-lyase light chain (EutC)"/>
    <property type="match status" value="1"/>
</dbReference>
<dbReference type="STRING" id="355243.SAMN03080615_00402"/>
<sequence>MNELEQTQQTTPVTENPWQALRRYTAARIAQGRTGVSLPTSALLAFQMDHASARDAVHTALQIEPLTEELYSAGYQTIQLHSRARDRTEYLQRPDLGRRLDMRSVKQLQQYRQKHPDSVRVALVIADGLSSLAVQNHAVAMAGSVLSRLANRGLSIAPVTIVTQGRVAVGDEVAELLGAELLILLVGERPGLSSPDSLGIYYTYQPSVGLTDARRNCISNVRPAGMSIEAASEKLIWLIDESIRLECSGVSLKDQSVSAAKIHGKKNFLLPE</sequence>
<keyword evidence="3 5" id="KW-0170">Cobalt</keyword>
<dbReference type="GO" id="GO:0031471">
    <property type="term" value="C:ethanolamine degradation polyhedral organelle"/>
    <property type="evidence" value="ECO:0007669"/>
    <property type="project" value="UniProtKB-UniRule"/>
</dbReference>
<protein>
    <recommendedName>
        <fullName evidence="5">Ethanolamine ammonia-lyase small subunit</fullName>
        <shortName evidence="5">EAL small subunit</shortName>
        <ecNumber evidence="5">4.3.1.7</ecNumber>
    </recommendedName>
</protein>
<reference evidence="7" key="1">
    <citation type="submission" date="2016-10" db="EMBL/GenBank/DDBJ databases">
        <authorList>
            <person name="Varghese N."/>
            <person name="Submissions S."/>
        </authorList>
    </citation>
    <scope>NUCLEOTIDE SEQUENCE [LARGE SCALE GENOMIC DNA]</scope>
    <source>
        <strain evidence="7">DSM 18887</strain>
    </source>
</reference>
<dbReference type="HAMAP" id="MF_00601">
    <property type="entry name" value="EutC"/>
    <property type="match status" value="1"/>
</dbReference>
<dbReference type="Pfam" id="PF05985">
    <property type="entry name" value="EutC"/>
    <property type="match status" value="1"/>
</dbReference>
<proteinExistence type="inferred from homology"/>
<gene>
    <name evidence="5" type="primary">eutC</name>
    <name evidence="6" type="ORF">SAMN03080615_00402</name>
</gene>
<name>A0A1H9D8Q0_9GAMM</name>
<evidence type="ECO:0000256" key="1">
    <source>
        <dbReference type="ARBA" id="ARBA00022628"/>
    </source>
</evidence>
<evidence type="ECO:0000313" key="7">
    <source>
        <dbReference type="Proteomes" id="UP000198749"/>
    </source>
</evidence>
<evidence type="ECO:0000256" key="3">
    <source>
        <dbReference type="ARBA" id="ARBA00023285"/>
    </source>
</evidence>
<dbReference type="EC" id="4.3.1.7" evidence="5"/>
<dbReference type="Proteomes" id="UP000198749">
    <property type="component" value="Unassembled WGS sequence"/>
</dbReference>
<accession>A0A1H9D8Q0</accession>
<organism evidence="6 7">
    <name type="scientific">Amphritea atlantica</name>
    <dbReference type="NCBI Taxonomy" id="355243"/>
    <lineage>
        <taxon>Bacteria</taxon>
        <taxon>Pseudomonadati</taxon>
        <taxon>Pseudomonadota</taxon>
        <taxon>Gammaproteobacteria</taxon>
        <taxon>Oceanospirillales</taxon>
        <taxon>Oceanospirillaceae</taxon>
        <taxon>Amphritea</taxon>
    </lineage>
</organism>